<proteinExistence type="predicted"/>
<dbReference type="GO" id="GO:0050863">
    <property type="term" value="P:regulation of T cell activation"/>
    <property type="evidence" value="ECO:0007669"/>
    <property type="project" value="UniProtKB-ARBA"/>
</dbReference>
<comment type="caution">
    <text evidence="8">The sequence shown here is derived from an EMBL/GenBank/DDBJ whole genome shotgun (WGS) entry which is preliminary data.</text>
</comment>
<dbReference type="Gene3D" id="2.60.40.10">
    <property type="entry name" value="Immunoglobulins"/>
    <property type="match status" value="2"/>
</dbReference>
<evidence type="ECO:0000256" key="1">
    <source>
        <dbReference type="ARBA" id="ARBA00004370"/>
    </source>
</evidence>
<dbReference type="InterPro" id="IPR036179">
    <property type="entry name" value="Ig-like_dom_sf"/>
</dbReference>
<evidence type="ECO:0000256" key="3">
    <source>
        <dbReference type="ARBA" id="ARBA00023136"/>
    </source>
</evidence>
<evidence type="ECO:0000256" key="6">
    <source>
        <dbReference type="ARBA" id="ARBA00023319"/>
    </source>
</evidence>
<dbReference type="InterPro" id="IPR050504">
    <property type="entry name" value="IgSF_BTN/MOG"/>
</dbReference>
<keyword evidence="3" id="KW-0472">Membrane</keyword>
<dbReference type="PROSITE" id="PS50835">
    <property type="entry name" value="IG_LIKE"/>
    <property type="match status" value="1"/>
</dbReference>
<dbReference type="Pfam" id="PF22705">
    <property type="entry name" value="C2-set_3"/>
    <property type="match status" value="1"/>
</dbReference>
<dbReference type="GO" id="GO:1903037">
    <property type="term" value="P:regulation of leukocyte cell-cell adhesion"/>
    <property type="evidence" value="ECO:0007669"/>
    <property type="project" value="UniProtKB-ARBA"/>
</dbReference>
<dbReference type="GO" id="GO:0005102">
    <property type="term" value="F:signaling receptor binding"/>
    <property type="evidence" value="ECO:0007669"/>
    <property type="project" value="TreeGrafter"/>
</dbReference>
<dbReference type="InterPro" id="IPR013106">
    <property type="entry name" value="Ig_V-set"/>
</dbReference>
<dbReference type="Proteomes" id="UP001274896">
    <property type="component" value="Unassembled WGS sequence"/>
</dbReference>
<feature type="non-terminal residue" evidence="8">
    <location>
        <position position="1"/>
    </location>
</feature>
<comment type="subcellular location">
    <subcellularLocation>
        <location evidence="1">Membrane</location>
    </subcellularLocation>
</comment>
<dbReference type="AlphaFoldDB" id="A0AAE0RI73"/>
<protein>
    <recommendedName>
        <fullName evidence="7">Ig-like domain-containing protein</fullName>
    </recommendedName>
</protein>
<feature type="non-terminal residue" evidence="8">
    <location>
        <position position="174"/>
    </location>
</feature>
<keyword evidence="5" id="KW-0325">Glycoprotein</keyword>
<accession>A0AAE0RI73</accession>
<evidence type="ECO:0000256" key="2">
    <source>
        <dbReference type="ARBA" id="ARBA00022729"/>
    </source>
</evidence>
<keyword evidence="4" id="KW-1015">Disulfide bond</keyword>
<dbReference type="PANTHER" id="PTHR24100">
    <property type="entry name" value="BUTYROPHILIN"/>
    <property type="match status" value="1"/>
</dbReference>
<keyword evidence="2" id="KW-0732">Signal</keyword>
<dbReference type="InterPro" id="IPR053896">
    <property type="entry name" value="BTN3A2-like_Ig-C"/>
</dbReference>
<dbReference type="FunFam" id="2.60.40.10:FF:000142">
    <property type="entry name" value="V-set domain-containing T-cell activation inhibitor 1"/>
    <property type="match status" value="1"/>
</dbReference>
<sequence>VVTWQRQEDNRVVHSFYYNTDQLETQHPAYRNRTALFVTELSKGNASLKLRNIEKNDAGIYLCTVSTSQGTSKEALTVDYGVLYTEPKLTIKVSSSGILMHFKTAGFPEPEVKWNNEHGESLSDHIQTSKELSTETGLYNIQSSYMAPNTPFDVTFILENQLLDQYLQRPISYT</sequence>
<dbReference type="GO" id="GO:0009897">
    <property type="term" value="C:external side of plasma membrane"/>
    <property type="evidence" value="ECO:0007669"/>
    <property type="project" value="TreeGrafter"/>
</dbReference>
<name>A0AAE0RI73_9TELE</name>
<keyword evidence="6" id="KW-0393">Immunoglobulin domain</keyword>
<evidence type="ECO:0000313" key="8">
    <source>
        <dbReference type="EMBL" id="KAK3553933.1"/>
    </source>
</evidence>
<evidence type="ECO:0000313" key="9">
    <source>
        <dbReference type="Proteomes" id="UP001274896"/>
    </source>
</evidence>
<evidence type="ECO:0000259" key="7">
    <source>
        <dbReference type="PROSITE" id="PS50835"/>
    </source>
</evidence>
<dbReference type="SUPFAM" id="SSF48726">
    <property type="entry name" value="Immunoglobulin"/>
    <property type="match status" value="1"/>
</dbReference>
<gene>
    <name evidence="8" type="ORF">QTP70_015287</name>
</gene>
<dbReference type="GO" id="GO:0001817">
    <property type="term" value="P:regulation of cytokine production"/>
    <property type="evidence" value="ECO:0007669"/>
    <property type="project" value="TreeGrafter"/>
</dbReference>
<evidence type="ECO:0000256" key="4">
    <source>
        <dbReference type="ARBA" id="ARBA00023157"/>
    </source>
</evidence>
<feature type="domain" description="Ig-like" evidence="7">
    <location>
        <begin position="1"/>
        <end position="79"/>
    </location>
</feature>
<organism evidence="8 9">
    <name type="scientific">Hemibagrus guttatus</name>
    <dbReference type="NCBI Taxonomy" id="175788"/>
    <lineage>
        <taxon>Eukaryota</taxon>
        <taxon>Metazoa</taxon>
        <taxon>Chordata</taxon>
        <taxon>Craniata</taxon>
        <taxon>Vertebrata</taxon>
        <taxon>Euteleostomi</taxon>
        <taxon>Actinopterygii</taxon>
        <taxon>Neopterygii</taxon>
        <taxon>Teleostei</taxon>
        <taxon>Ostariophysi</taxon>
        <taxon>Siluriformes</taxon>
        <taxon>Bagridae</taxon>
        <taxon>Hemibagrus</taxon>
    </lineage>
</organism>
<keyword evidence="9" id="KW-1185">Reference proteome</keyword>
<dbReference type="InterPro" id="IPR007110">
    <property type="entry name" value="Ig-like_dom"/>
</dbReference>
<dbReference type="InterPro" id="IPR013783">
    <property type="entry name" value="Ig-like_fold"/>
</dbReference>
<reference evidence="8" key="1">
    <citation type="submission" date="2023-06" db="EMBL/GenBank/DDBJ databases">
        <title>Male Hemibagrus guttatus genome.</title>
        <authorList>
            <person name="Bian C."/>
        </authorList>
    </citation>
    <scope>NUCLEOTIDE SEQUENCE</scope>
    <source>
        <strain evidence="8">Male_cb2023</strain>
        <tissue evidence="8">Muscle</tissue>
    </source>
</reference>
<dbReference type="EMBL" id="JAUCMX010000002">
    <property type="protein sequence ID" value="KAK3553933.1"/>
    <property type="molecule type" value="Genomic_DNA"/>
</dbReference>
<dbReference type="GO" id="GO:0050852">
    <property type="term" value="P:T cell receptor signaling pathway"/>
    <property type="evidence" value="ECO:0007669"/>
    <property type="project" value="TreeGrafter"/>
</dbReference>
<dbReference type="PANTHER" id="PTHR24100:SF145">
    <property type="entry name" value="CD276 ANTIGEN"/>
    <property type="match status" value="1"/>
</dbReference>
<evidence type="ECO:0000256" key="5">
    <source>
        <dbReference type="ARBA" id="ARBA00023180"/>
    </source>
</evidence>
<dbReference type="Pfam" id="PF07686">
    <property type="entry name" value="V-set"/>
    <property type="match status" value="1"/>
</dbReference>